<dbReference type="Pfam" id="PF04023">
    <property type="entry name" value="FeoA"/>
    <property type="match status" value="1"/>
</dbReference>
<accession>A0A517WS04</accession>
<dbReference type="InterPro" id="IPR022687">
    <property type="entry name" value="HTH_DTXR"/>
</dbReference>
<evidence type="ECO:0000256" key="6">
    <source>
        <dbReference type="ARBA" id="ARBA00022491"/>
    </source>
</evidence>
<dbReference type="PROSITE" id="PS50944">
    <property type="entry name" value="HTH_DTXR"/>
    <property type="match status" value="1"/>
</dbReference>
<keyword evidence="6" id="KW-0678">Repressor</keyword>
<evidence type="ECO:0000256" key="7">
    <source>
        <dbReference type="ARBA" id="ARBA00023004"/>
    </source>
</evidence>
<keyword evidence="12" id="KW-0464">Manganese</keyword>
<evidence type="ECO:0000256" key="3">
    <source>
        <dbReference type="ARBA" id="ARBA00011738"/>
    </source>
</evidence>
<sequence>MRQDDFVNVTSLTVENYLKAILQISLQSNSEWISTGELAKYMDVAPGTVTSMLKTLKHSDHVEYRPYEGACLTESGKQMAIRVLRRHRLIELFLAQTLKLSWDQVHSEAENMEHAVSDFLVDRIDEYLEFPETDPHGDPIPSIDGQMRRAYPNLTNLSDCQIGIPIKIVQVTDQETEFLRFLSRSGLTIGSQGSVTEKNVEAGIVVSEWNGQVISMGVHVAENVRVVPVNN</sequence>
<dbReference type="OrthoDB" id="9791355at2"/>
<name>A0A517VRV1_9PLAN</name>
<reference evidence="18 19" key="1">
    <citation type="submission" date="2019-03" db="EMBL/GenBank/DDBJ databases">
        <title>Deep-cultivation of Planctomycetes and their phenomic and genomic characterization uncovers novel biology.</title>
        <authorList>
            <person name="Wiegand S."/>
            <person name="Jogler M."/>
            <person name="Boedeker C."/>
            <person name="Pinto D."/>
            <person name="Vollmers J."/>
            <person name="Rivas-Marin E."/>
            <person name="Kohn T."/>
            <person name="Peeters S.H."/>
            <person name="Heuer A."/>
            <person name="Rast P."/>
            <person name="Oberbeckmann S."/>
            <person name="Bunk B."/>
            <person name="Jeske O."/>
            <person name="Meyerdierks A."/>
            <person name="Storesund J.E."/>
            <person name="Kallscheuer N."/>
            <person name="Luecker S."/>
            <person name="Lage O.M."/>
            <person name="Pohl T."/>
            <person name="Merkel B.J."/>
            <person name="Hornburger P."/>
            <person name="Mueller R.-W."/>
            <person name="Bruemmer F."/>
            <person name="Labrenz M."/>
            <person name="Spormann A.M."/>
            <person name="Op den Camp H."/>
            <person name="Overmann J."/>
            <person name="Amann R."/>
            <person name="Jetten M.S.M."/>
            <person name="Mascher T."/>
            <person name="Medema M.H."/>
            <person name="Devos D.P."/>
            <person name="Kaster A.-K."/>
            <person name="Ovreas L."/>
            <person name="Rohde M."/>
            <person name="Galperin M.Y."/>
            <person name="Jogler C."/>
        </authorList>
    </citation>
    <scope>NUCLEOTIDE SEQUENCE [LARGE SCALE GENOMIC DNA]</scope>
    <source>
        <strain evidence="16 19">V144</strain>
        <strain evidence="17 18">V202</strain>
    </source>
</reference>
<keyword evidence="9" id="KW-0238">DNA-binding</keyword>
<comment type="subcellular location">
    <subcellularLocation>
        <location evidence="1">Cytoplasm</location>
    </subcellularLocation>
</comment>
<dbReference type="Proteomes" id="UP000318704">
    <property type="component" value="Chromosome"/>
</dbReference>
<evidence type="ECO:0000256" key="13">
    <source>
        <dbReference type="ARBA" id="ARBA00025185"/>
    </source>
</evidence>
<dbReference type="Gene3D" id="1.10.60.10">
    <property type="entry name" value="Iron dependent repressor, metal binding and dimerisation domain"/>
    <property type="match status" value="1"/>
</dbReference>
<evidence type="ECO:0000256" key="14">
    <source>
        <dbReference type="ARBA" id="ARBA00032593"/>
    </source>
</evidence>
<evidence type="ECO:0000259" key="15">
    <source>
        <dbReference type="PROSITE" id="PS50944"/>
    </source>
</evidence>
<dbReference type="InterPro" id="IPR007167">
    <property type="entry name" value="Fe-transptr_FeoA-like"/>
</dbReference>
<dbReference type="PANTHER" id="PTHR33238">
    <property type="entry name" value="IRON (METAL) DEPENDENT REPRESSOR, DTXR FAMILY"/>
    <property type="match status" value="1"/>
</dbReference>
<keyword evidence="7" id="KW-0408">Iron</keyword>
<dbReference type="Gene3D" id="2.30.30.90">
    <property type="match status" value="1"/>
</dbReference>
<keyword evidence="11" id="KW-0804">Transcription</keyword>
<evidence type="ECO:0000256" key="4">
    <source>
        <dbReference type="ARBA" id="ARBA00022386"/>
    </source>
</evidence>
<dbReference type="AlphaFoldDB" id="A0A517VRV1"/>
<dbReference type="GO" id="GO:0005737">
    <property type="term" value="C:cytoplasm"/>
    <property type="evidence" value="ECO:0007669"/>
    <property type="project" value="UniProtKB-SubCell"/>
</dbReference>
<dbReference type="SMART" id="SM00529">
    <property type="entry name" value="HTH_DTXR"/>
    <property type="match status" value="1"/>
</dbReference>
<keyword evidence="18" id="KW-1185">Reference proteome</keyword>
<dbReference type="InterPro" id="IPR050536">
    <property type="entry name" value="DtxR_MntR_Metal-Reg"/>
</dbReference>
<dbReference type="GO" id="GO:0003677">
    <property type="term" value="F:DNA binding"/>
    <property type="evidence" value="ECO:0007669"/>
    <property type="project" value="UniProtKB-KW"/>
</dbReference>
<dbReference type="InterPro" id="IPR036390">
    <property type="entry name" value="WH_DNA-bd_sf"/>
</dbReference>
<dbReference type="EMBL" id="CP037422">
    <property type="protein sequence ID" value="QDU08037.1"/>
    <property type="molecule type" value="Genomic_DNA"/>
</dbReference>
<dbReference type="GO" id="GO:0046983">
    <property type="term" value="F:protein dimerization activity"/>
    <property type="evidence" value="ECO:0007669"/>
    <property type="project" value="InterPro"/>
</dbReference>
<dbReference type="InterPro" id="IPR036421">
    <property type="entry name" value="Fe_dep_repressor_sf"/>
</dbReference>
<dbReference type="SUPFAM" id="SSF50037">
    <property type="entry name" value="C-terminal domain of transcriptional repressors"/>
    <property type="match status" value="1"/>
</dbReference>
<dbReference type="SUPFAM" id="SSF46785">
    <property type="entry name" value="Winged helix' DNA-binding domain"/>
    <property type="match status" value="1"/>
</dbReference>
<accession>A0A517VRV1</accession>
<keyword evidence="10" id="KW-0010">Activator</keyword>
<evidence type="ECO:0000313" key="18">
    <source>
        <dbReference type="Proteomes" id="UP000318384"/>
    </source>
</evidence>
<comment type="similarity">
    <text evidence="2">Belongs to the DtxR/MntR family.</text>
</comment>
<dbReference type="PANTHER" id="PTHR33238:SF11">
    <property type="entry name" value="TRANSCRIPTIONAL REGULATOR MNTR"/>
    <property type="match status" value="1"/>
</dbReference>
<dbReference type="Pfam" id="PF01325">
    <property type="entry name" value="Fe_dep_repress"/>
    <property type="match status" value="1"/>
</dbReference>
<proteinExistence type="inferred from homology"/>
<keyword evidence="8" id="KW-0805">Transcription regulation</keyword>
<dbReference type="Proteomes" id="UP000318384">
    <property type="component" value="Chromosome"/>
</dbReference>
<dbReference type="InterPro" id="IPR001367">
    <property type="entry name" value="Fe_dep_repressor"/>
</dbReference>
<evidence type="ECO:0000256" key="5">
    <source>
        <dbReference type="ARBA" id="ARBA00022490"/>
    </source>
</evidence>
<evidence type="ECO:0000256" key="8">
    <source>
        <dbReference type="ARBA" id="ARBA00023015"/>
    </source>
</evidence>
<comment type="function">
    <text evidence="13">In the presence of manganese, represses expression of mntH and mntS. Up-regulates expression of mntP.</text>
</comment>
<keyword evidence="5" id="KW-0963">Cytoplasm</keyword>
<dbReference type="Gene3D" id="1.10.10.10">
    <property type="entry name" value="Winged helix-like DNA-binding domain superfamily/Winged helix DNA-binding domain"/>
    <property type="match status" value="1"/>
</dbReference>
<evidence type="ECO:0000256" key="12">
    <source>
        <dbReference type="ARBA" id="ARBA00023211"/>
    </source>
</evidence>
<dbReference type="Pfam" id="PF02742">
    <property type="entry name" value="Fe_dep_repr_C"/>
    <property type="match status" value="1"/>
</dbReference>
<evidence type="ECO:0000313" key="17">
    <source>
        <dbReference type="EMBL" id="QDU08037.1"/>
    </source>
</evidence>
<dbReference type="InterPro" id="IPR022689">
    <property type="entry name" value="Iron_dep_repressor"/>
</dbReference>
<protein>
    <recommendedName>
        <fullName evidence="4">Transcriptional regulator MntR</fullName>
    </recommendedName>
    <alternativeName>
        <fullName evidence="14">Manganese transport regulator</fullName>
    </alternativeName>
</protein>
<evidence type="ECO:0000313" key="16">
    <source>
        <dbReference type="EMBL" id="QDT95756.1"/>
    </source>
</evidence>
<evidence type="ECO:0000313" key="19">
    <source>
        <dbReference type="Proteomes" id="UP000318704"/>
    </source>
</evidence>
<dbReference type="GO" id="GO:0046914">
    <property type="term" value="F:transition metal ion binding"/>
    <property type="evidence" value="ECO:0007669"/>
    <property type="project" value="InterPro"/>
</dbReference>
<feature type="domain" description="HTH dtxR-type" evidence="15">
    <location>
        <begin position="1"/>
        <end position="73"/>
    </location>
</feature>
<evidence type="ECO:0000256" key="11">
    <source>
        <dbReference type="ARBA" id="ARBA00023163"/>
    </source>
</evidence>
<dbReference type="InterPro" id="IPR008988">
    <property type="entry name" value="Transcriptional_repressor_C"/>
</dbReference>
<organism evidence="16 19">
    <name type="scientific">Gimesia aquarii</name>
    <dbReference type="NCBI Taxonomy" id="2527964"/>
    <lineage>
        <taxon>Bacteria</taxon>
        <taxon>Pseudomonadati</taxon>
        <taxon>Planctomycetota</taxon>
        <taxon>Planctomycetia</taxon>
        <taxon>Planctomycetales</taxon>
        <taxon>Planctomycetaceae</taxon>
        <taxon>Gimesia</taxon>
    </lineage>
</organism>
<gene>
    <name evidence="16" type="primary">ideR</name>
    <name evidence="16" type="ORF">V144x_12030</name>
    <name evidence="17" type="ORF">V202x_14000</name>
</gene>
<evidence type="ECO:0000256" key="1">
    <source>
        <dbReference type="ARBA" id="ARBA00004496"/>
    </source>
</evidence>
<dbReference type="SUPFAM" id="SSF47979">
    <property type="entry name" value="Iron-dependent repressor protein, dimerization domain"/>
    <property type="match status" value="1"/>
</dbReference>
<evidence type="ECO:0000256" key="2">
    <source>
        <dbReference type="ARBA" id="ARBA00007871"/>
    </source>
</evidence>
<dbReference type="InterPro" id="IPR038157">
    <property type="entry name" value="FeoA_core_dom"/>
</dbReference>
<dbReference type="EMBL" id="CP037920">
    <property type="protein sequence ID" value="QDT95756.1"/>
    <property type="molecule type" value="Genomic_DNA"/>
</dbReference>
<evidence type="ECO:0000256" key="9">
    <source>
        <dbReference type="ARBA" id="ARBA00023125"/>
    </source>
</evidence>
<dbReference type="KEGG" id="gaw:V144x_12030"/>
<evidence type="ECO:0000256" key="10">
    <source>
        <dbReference type="ARBA" id="ARBA00023159"/>
    </source>
</evidence>
<dbReference type="InterPro" id="IPR036388">
    <property type="entry name" value="WH-like_DNA-bd_sf"/>
</dbReference>
<comment type="subunit">
    <text evidence="3">Homodimer.</text>
</comment>
<dbReference type="GO" id="GO:0003700">
    <property type="term" value="F:DNA-binding transcription factor activity"/>
    <property type="evidence" value="ECO:0007669"/>
    <property type="project" value="InterPro"/>
</dbReference>
<dbReference type="FunFam" id="1.10.60.10:FF:000004">
    <property type="entry name" value="DtxR family transcriptional regulator"/>
    <property type="match status" value="1"/>
</dbReference>